<comment type="caution">
    <text evidence="1">The sequence shown here is derived from an EMBL/GenBank/DDBJ whole genome shotgun (WGS) entry which is preliminary data.</text>
</comment>
<proteinExistence type="predicted"/>
<protein>
    <submittedName>
        <fullName evidence="1">Uncharacterized protein</fullName>
    </submittedName>
</protein>
<sequence length="154" mass="16974">MDLIPISEPESPDVVPNTDQIPILVTLFDSVSVPIFDHSRVHNFSPGFVYDSDPDGIFDSALRAVFNSNSATNNSCDLNEIGGSEPGIDEKSFISDLFRPQPTLITVDGLSHLKAFQNKISLWEAQTLSGNSYHFTTLSAYENIAYAKDAEEFK</sequence>
<dbReference type="AlphaFoldDB" id="A0A4C1ZGI7"/>
<accession>A0A4C1ZGI7</accession>
<keyword evidence="2" id="KW-1185">Reference proteome</keyword>
<gene>
    <name evidence="1" type="ORF">EVAR_102176_1</name>
</gene>
<name>A0A4C1ZGI7_EUMVA</name>
<evidence type="ECO:0000313" key="1">
    <source>
        <dbReference type="EMBL" id="GBP85645.1"/>
    </source>
</evidence>
<organism evidence="1 2">
    <name type="scientific">Eumeta variegata</name>
    <name type="common">Bagworm moth</name>
    <name type="synonym">Eumeta japonica</name>
    <dbReference type="NCBI Taxonomy" id="151549"/>
    <lineage>
        <taxon>Eukaryota</taxon>
        <taxon>Metazoa</taxon>
        <taxon>Ecdysozoa</taxon>
        <taxon>Arthropoda</taxon>
        <taxon>Hexapoda</taxon>
        <taxon>Insecta</taxon>
        <taxon>Pterygota</taxon>
        <taxon>Neoptera</taxon>
        <taxon>Endopterygota</taxon>
        <taxon>Lepidoptera</taxon>
        <taxon>Glossata</taxon>
        <taxon>Ditrysia</taxon>
        <taxon>Tineoidea</taxon>
        <taxon>Psychidae</taxon>
        <taxon>Oiketicinae</taxon>
        <taxon>Eumeta</taxon>
    </lineage>
</organism>
<reference evidence="1 2" key="1">
    <citation type="journal article" date="2019" name="Commun. Biol.">
        <title>The bagworm genome reveals a unique fibroin gene that provides high tensile strength.</title>
        <authorList>
            <person name="Kono N."/>
            <person name="Nakamura H."/>
            <person name="Ohtoshi R."/>
            <person name="Tomita M."/>
            <person name="Numata K."/>
            <person name="Arakawa K."/>
        </authorList>
    </citation>
    <scope>NUCLEOTIDE SEQUENCE [LARGE SCALE GENOMIC DNA]</scope>
</reference>
<dbReference type="EMBL" id="BGZK01001750">
    <property type="protein sequence ID" value="GBP85645.1"/>
    <property type="molecule type" value="Genomic_DNA"/>
</dbReference>
<dbReference type="Proteomes" id="UP000299102">
    <property type="component" value="Unassembled WGS sequence"/>
</dbReference>
<dbReference type="OrthoDB" id="1101576at2759"/>
<evidence type="ECO:0000313" key="2">
    <source>
        <dbReference type="Proteomes" id="UP000299102"/>
    </source>
</evidence>